<dbReference type="PANTHER" id="PTHR33630">
    <property type="entry name" value="CUTINASE RV1984C-RELATED-RELATED"/>
    <property type="match status" value="1"/>
</dbReference>
<sequence>MSLLRSLPSGLATIALTAAFLLSPESPVTATASAASTTAAPSCPATAIIAARGSEQNGPGMITPTTYGANATASNGYEGPNIRGLLLEAEKQNQQEAGTSLLTNVPAIGLDADHYPAAFPLPPLAEEGENLTPTETLQRLAVLLSRQSPLEIVNHSITEFLNSARVGIPGTMQQIAEYEAASGCKPKYVLIGYSQGSFVLGANEQELARRGQLGGVISIGNPAQILPGHSFFGAYTPNRTSYCLHGDIVCAAWQVDPAHAVDAMTQVHDTYFITPHPGDADALRTMRHVIANAATAESSPIPSLSSYSQSSS</sequence>
<evidence type="ECO:0000256" key="5">
    <source>
        <dbReference type="SAM" id="SignalP"/>
    </source>
</evidence>
<proteinExistence type="inferred from homology"/>
<dbReference type="PANTHER" id="PTHR33630:SF9">
    <property type="entry name" value="CUTINASE 4"/>
    <property type="match status" value="1"/>
</dbReference>
<gene>
    <name evidence="6" type="ORF">D3M95_10685</name>
</gene>
<dbReference type="EMBL" id="QXJK01000017">
    <property type="protein sequence ID" value="RIX33324.1"/>
    <property type="molecule type" value="Genomic_DNA"/>
</dbReference>
<accession>A0A418Q4N0</accession>
<dbReference type="AlphaFoldDB" id="A0A418Q4N0"/>
<comment type="similarity">
    <text evidence="1">Belongs to the cutinase family.</text>
</comment>
<evidence type="ECO:0000256" key="2">
    <source>
        <dbReference type="ARBA" id="ARBA00022487"/>
    </source>
</evidence>
<feature type="signal peptide" evidence="5">
    <location>
        <begin position="1"/>
        <end position="30"/>
    </location>
</feature>
<reference evidence="6 7" key="1">
    <citation type="submission" date="2018-09" db="EMBL/GenBank/DDBJ databases">
        <title>Optimization and identification of Corynebacterium falsenii FN1-14 from fish paste.</title>
        <authorList>
            <person name="Daroonpunt R."/>
            <person name="Tanasupawat S."/>
        </authorList>
    </citation>
    <scope>NUCLEOTIDE SEQUENCE [LARGE SCALE GENOMIC DNA]</scope>
    <source>
        <strain evidence="6 7">FN1-14</strain>
    </source>
</reference>
<dbReference type="SUPFAM" id="SSF53474">
    <property type="entry name" value="alpha/beta-Hydrolases"/>
    <property type="match status" value="1"/>
</dbReference>
<dbReference type="Proteomes" id="UP000285278">
    <property type="component" value="Unassembled WGS sequence"/>
</dbReference>
<protein>
    <submittedName>
        <fullName evidence="6">Cutinase family protein</fullName>
    </submittedName>
</protein>
<dbReference type="InterPro" id="IPR000675">
    <property type="entry name" value="Cutinase/axe"/>
</dbReference>
<evidence type="ECO:0000313" key="6">
    <source>
        <dbReference type="EMBL" id="RIX33324.1"/>
    </source>
</evidence>
<keyword evidence="2" id="KW-0719">Serine esterase</keyword>
<dbReference type="Gene3D" id="3.40.50.1820">
    <property type="entry name" value="alpha/beta hydrolase"/>
    <property type="match status" value="1"/>
</dbReference>
<dbReference type="OrthoDB" id="4457739at2"/>
<dbReference type="InterPro" id="IPR029058">
    <property type="entry name" value="AB_hydrolase_fold"/>
</dbReference>
<dbReference type="SMART" id="SM01110">
    <property type="entry name" value="Cutinase"/>
    <property type="match status" value="1"/>
</dbReference>
<keyword evidence="3" id="KW-0378">Hydrolase</keyword>
<evidence type="ECO:0000313" key="7">
    <source>
        <dbReference type="Proteomes" id="UP000285278"/>
    </source>
</evidence>
<dbReference type="RefSeq" id="WP_119665319.1">
    <property type="nucleotide sequence ID" value="NZ_QXJK01000017.1"/>
</dbReference>
<comment type="caution">
    <text evidence="6">The sequence shown here is derived from an EMBL/GenBank/DDBJ whole genome shotgun (WGS) entry which is preliminary data.</text>
</comment>
<keyword evidence="4" id="KW-1015">Disulfide bond</keyword>
<dbReference type="GO" id="GO:0052689">
    <property type="term" value="F:carboxylic ester hydrolase activity"/>
    <property type="evidence" value="ECO:0007669"/>
    <property type="project" value="UniProtKB-KW"/>
</dbReference>
<evidence type="ECO:0000256" key="4">
    <source>
        <dbReference type="ARBA" id="ARBA00023157"/>
    </source>
</evidence>
<feature type="chain" id="PRO_5039582126" evidence="5">
    <location>
        <begin position="31"/>
        <end position="312"/>
    </location>
</feature>
<organism evidence="6 7">
    <name type="scientific">Corynebacterium falsenii</name>
    <dbReference type="NCBI Taxonomy" id="108486"/>
    <lineage>
        <taxon>Bacteria</taxon>
        <taxon>Bacillati</taxon>
        <taxon>Actinomycetota</taxon>
        <taxon>Actinomycetes</taxon>
        <taxon>Mycobacteriales</taxon>
        <taxon>Corynebacteriaceae</taxon>
        <taxon>Corynebacterium</taxon>
    </lineage>
</organism>
<evidence type="ECO:0000256" key="1">
    <source>
        <dbReference type="ARBA" id="ARBA00007534"/>
    </source>
</evidence>
<name>A0A418Q4N0_9CORY</name>
<keyword evidence="7" id="KW-1185">Reference proteome</keyword>
<evidence type="ECO:0000256" key="3">
    <source>
        <dbReference type="ARBA" id="ARBA00022801"/>
    </source>
</evidence>
<dbReference type="STRING" id="1451189.CFAL_08235"/>
<dbReference type="Pfam" id="PF01083">
    <property type="entry name" value="Cutinase"/>
    <property type="match status" value="1"/>
</dbReference>
<keyword evidence="5" id="KW-0732">Signal</keyword>